<reference evidence="2" key="1">
    <citation type="submission" date="2015-07" db="EMBL/GenBank/DDBJ databases">
        <title>Transcriptome Assembly of Anthurium amnicola.</title>
        <authorList>
            <person name="Suzuki J."/>
        </authorList>
    </citation>
    <scope>NUCLEOTIDE SEQUENCE</scope>
</reference>
<evidence type="ECO:0000256" key="1">
    <source>
        <dbReference type="SAM" id="Phobius"/>
    </source>
</evidence>
<dbReference type="EMBL" id="GDJX01015186">
    <property type="protein sequence ID" value="JAT52750.1"/>
    <property type="molecule type" value="Transcribed_RNA"/>
</dbReference>
<dbReference type="AlphaFoldDB" id="A0A1D1YDR3"/>
<dbReference type="PANTHER" id="PTHR46431:SF7">
    <property type="entry name" value="SNARE ASSOCIATED GOLGI PROTEIN FAMILY"/>
    <property type="match status" value="1"/>
</dbReference>
<feature type="transmembrane region" description="Helical" evidence="1">
    <location>
        <begin position="102"/>
        <end position="123"/>
    </location>
</feature>
<protein>
    <submittedName>
        <fullName evidence="2">Formate dehydrogenase, nitrate-inducible, cytochrome b556(Fdn) subunit</fullName>
    </submittedName>
</protein>
<keyword evidence="1" id="KW-0472">Membrane</keyword>
<organism evidence="2">
    <name type="scientific">Anthurium amnicola</name>
    <dbReference type="NCBI Taxonomy" id="1678845"/>
    <lineage>
        <taxon>Eukaryota</taxon>
        <taxon>Viridiplantae</taxon>
        <taxon>Streptophyta</taxon>
        <taxon>Embryophyta</taxon>
        <taxon>Tracheophyta</taxon>
        <taxon>Spermatophyta</taxon>
        <taxon>Magnoliopsida</taxon>
        <taxon>Liliopsida</taxon>
        <taxon>Araceae</taxon>
        <taxon>Pothoideae</taxon>
        <taxon>Potheae</taxon>
        <taxon>Anthurium</taxon>
    </lineage>
</organism>
<name>A0A1D1YDR3_9ARAE</name>
<proteinExistence type="predicted"/>
<feature type="transmembrane region" description="Helical" evidence="1">
    <location>
        <begin position="62"/>
        <end position="82"/>
    </location>
</feature>
<accession>A0A1D1YDR3</accession>
<keyword evidence="1" id="KW-1133">Transmembrane helix</keyword>
<sequence>MTYGGQLVEGIIAPDTKVRMRDGNGDYVRLGMPEDPEIGIDDGPPDGCPSGRWTFRWWWSKVVVLCAFLLAVAAAAAGVFWGGPILIDKVVIPLLEWGRTTFSIPALGTLLFASIAIFPTLLLPSAPSM</sequence>
<feature type="non-terminal residue" evidence="2">
    <location>
        <position position="129"/>
    </location>
</feature>
<evidence type="ECO:0000313" key="2">
    <source>
        <dbReference type="EMBL" id="JAT52750.1"/>
    </source>
</evidence>
<keyword evidence="1" id="KW-0812">Transmembrane</keyword>
<dbReference type="PANTHER" id="PTHR46431">
    <property type="entry name" value="EXPRESSED PROTEIN"/>
    <property type="match status" value="1"/>
</dbReference>
<gene>
    <name evidence="2" type="primary">fdnI</name>
    <name evidence="2" type="ORF">g.22872</name>
</gene>